<dbReference type="AlphaFoldDB" id="A0A1I4R400"/>
<reference evidence="9" key="1">
    <citation type="submission" date="2016-10" db="EMBL/GenBank/DDBJ databases">
        <authorList>
            <person name="Varghese N."/>
            <person name="Submissions S."/>
        </authorList>
    </citation>
    <scope>NUCLEOTIDE SEQUENCE [LARGE SCALE GENOMIC DNA]</scope>
    <source>
        <strain evidence="9">CGMCC 1.4250</strain>
    </source>
</reference>
<comment type="subcellular location">
    <subcellularLocation>
        <location evidence="1">Secreted</location>
    </subcellularLocation>
</comment>
<evidence type="ECO:0000259" key="6">
    <source>
        <dbReference type="Pfam" id="PF17936"/>
    </source>
</evidence>
<keyword evidence="3" id="KW-0732">Signal</keyword>
<dbReference type="InterPro" id="IPR013783">
    <property type="entry name" value="Ig-like_fold"/>
</dbReference>
<feature type="region of interest" description="Disordered" evidence="5">
    <location>
        <begin position="445"/>
        <end position="485"/>
    </location>
</feature>
<dbReference type="RefSeq" id="WP_245780873.1">
    <property type="nucleotide sequence ID" value="NZ_FOTR01000020.1"/>
</dbReference>
<sequence>MRLKGKKNIDFCKRMNNRHRQRMSSTKKMIAASAAAVLIASTTPVTIDGYLGKYIPSSQSEVQAASLAEVQLLSDVDVTAALTENADDYTLDLGLTGTGVNAELIGPERTVVFHAEELAGILTADEQADVSVEILPLTMADLPLLNDAIGGVTGTLTDLTTAVVEEIDTFVSDGPLDGLVEVNGVAELNTAIDNLNNLDSALADLLDYEDQVTATVNEDGSIVVNFGDGLGNHLETAVQDVVNATIQDVLTAIDNLDVVLLDGVDDPLGIISGTLDTLVSTILDPFKEEAVSIVSGLTDGLADGSIDLANDLAGAQILGTTTVDVTATISKPTGISGDVPVYGAGISDSVVDAELLSSLEDAGTVTFNEDVTAPVLDSTEIDGNSTDGYIVSGAGDEPGDTVTVYNLADEPVGEGAIAADGTFTINVAPDLVETGEDLSVIATDEAGNESEPVAVVVPEDPAVDTDEDGLTDEEEADLGTDPENA</sequence>
<name>A0A1I4R400_9BACI</name>
<evidence type="ECO:0000259" key="7">
    <source>
        <dbReference type="Pfam" id="PF20609"/>
    </source>
</evidence>
<proteinExistence type="predicted"/>
<dbReference type="Pfam" id="PF17936">
    <property type="entry name" value="Big_6"/>
    <property type="match status" value="1"/>
</dbReference>
<gene>
    <name evidence="8" type="ORF">SAMN04487943_12024</name>
</gene>
<feature type="non-terminal residue" evidence="8">
    <location>
        <position position="485"/>
    </location>
</feature>
<dbReference type="InterPro" id="IPR059100">
    <property type="entry name" value="TSP3_bac"/>
</dbReference>
<dbReference type="EMBL" id="FOTR01000020">
    <property type="protein sequence ID" value="SFM47022.1"/>
    <property type="molecule type" value="Genomic_DNA"/>
</dbReference>
<feature type="domain" description="Bacterial Ig" evidence="6">
    <location>
        <begin position="385"/>
        <end position="458"/>
    </location>
</feature>
<dbReference type="Pfam" id="PF20609">
    <property type="entry name" value="pAdhesive_17"/>
    <property type="match status" value="1"/>
</dbReference>
<evidence type="ECO:0000256" key="5">
    <source>
        <dbReference type="SAM" id="MobiDB-lite"/>
    </source>
</evidence>
<keyword evidence="9" id="KW-1185">Reference proteome</keyword>
<dbReference type="Pfam" id="PF18884">
    <property type="entry name" value="TSP3_bac"/>
    <property type="match status" value="1"/>
</dbReference>
<evidence type="ECO:0000256" key="3">
    <source>
        <dbReference type="ARBA" id="ARBA00022729"/>
    </source>
</evidence>
<keyword evidence="4" id="KW-0106">Calcium</keyword>
<dbReference type="InterPro" id="IPR041498">
    <property type="entry name" value="Big_6"/>
</dbReference>
<accession>A0A1I4R400</accession>
<feature type="domain" description="Putative adhesive" evidence="7">
    <location>
        <begin position="65"/>
        <end position="367"/>
    </location>
</feature>
<keyword evidence="2" id="KW-0964">Secreted</keyword>
<evidence type="ECO:0000313" key="9">
    <source>
        <dbReference type="Proteomes" id="UP000198565"/>
    </source>
</evidence>
<protein>
    <submittedName>
        <fullName evidence="8">Uncharacterized protein</fullName>
    </submittedName>
</protein>
<evidence type="ECO:0000256" key="2">
    <source>
        <dbReference type="ARBA" id="ARBA00022525"/>
    </source>
</evidence>
<organism evidence="8 9">
    <name type="scientific">Gracilibacillus orientalis</name>
    <dbReference type="NCBI Taxonomy" id="334253"/>
    <lineage>
        <taxon>Bacteria</taxon>
        <taxon>Bacillati</taxon>
        <taxon>Bacillota</taxon>
        <taxon>Bacilli</taxon>
        <taxon>Bacillales</taxon>
        <taxon>Bacillaceae</taxon>
        <taxon>Gracilibacillus</taxon>
    </lineage>
</organism>
<dbReference type="STRING" id="334253.SAMN04487943_12024"/>
<dbReference type="Gene3D" id="2.60.40.10">
    <property type="entry name" value="Immunoglobulins"/>
    <property type="match status" value="1"/>
</dbReference>
<evidence type="ECO:0000256" key="4">
    <source>
        <dbReference type="ARBA" id="ARBA00022837"/>
    </source>
</evidence>
<dbReference type="InterPro" id="IPR046762">
    <property type="entry name" value="pAdhesive_17"/>
</dbReference>
<feature type="compositionally biased region" description="Low complexity" evidence="5">
    <location>
        <begin position="451"/>
        <end position="460"/>
    </location>
</feature>
<evidence type="ECO:0000256" key="1">
    <source>
        <dbReference type="ARBA" id="ARBA00004613"/>
    </source>
</evidence>
<dbReference type="Proteomes" id="UP000198565">
    <property type="component" value="Unassembled WGS sequence"/>
</dbReference>
<feature type="compositionally biased region" description="Acidic residues" evidence="5">
    <location>
        <begin position="461"/>
        <end position="485"/>
    </location>
</feature>
<evidence type="ECO:0000313" key="8">
    <source>
        <dbReference type="EMBL" id="SFM47022.1"/>
    </source>
</evidence>